<dbReference type="EMBL" id="JACHJY010000007">
    <property type="protein sequence ID" value="MBB4983899.1"/>
    <property type="molecule type" value="Genomic_DNA"/>
</dbReference>
<evidence type="ECO:0000313" key="8">
    <source>
        <dbReference type="Proteomes" id="UP000582643"/>
    </source>
</evidence>
<feature type="transmembrane region" description="Helical" evidence="6">
    <location>
        <begin position="85"/>
        <end position="106"/>
    </location>
</feature>
<dbReference type="InterPro" id="IPR001807">
    <property type="entry name" value="ClC"/>
</dbReference>
<dbReference type="Gene3D" id="1.10.3080.10">
    <property type="entry name" value="Clc chloride channel"/>
    <property type="match status" value="1"/>
</dbReference>
<evidence type="ECO:0000256" key="2">
    <source>
        <dbReference type="ARBA" id="ARBA00022692"/>
    </source>
</evidence>
<proteinExistence type="predicted"/>
<feature type="transmembrane region" description="Helical" evidence="6">
    <location>
        <begin position="369"/>
        <end position="398"/>
    </location>
</feature>
<dbReference type="SUPFAM" id="SSF81340">
    <property type="entry name" value="Clc chloride channel"/>
    <property type="match status" value="1"/>
</dbReference>
<dbReference type="PANTHER" id="PTHR43427:SF12">
    <property type="entry name" value="CHLORIDE TRANSPORTER"/>
    <property type="match status" value="1"/>
</dbReference>
<dbReference type="Proteomes" id="UP000582643">
    <property type="component" value="Unassembled WGS sequence"/>
</dbReference>
<dbReference type="Pfam" id="PF00654">
    <property type="entry name" value="Voltage_CLC"/>
    <property type="match status" value="1"/>
</dbReference>
<organism evidence="7 8">
    <name type="scientific">Streptomyces nymphaeiformis</name>
    <dbReference type="NCBI Taxonomy" id="2663842"/>
    <lineage>
        <taxon>Bacteria</taxon>
        <taxon>Bacillati</taxon>
        <taxon>Actinomycetota</taxon>
        <taxon>Actinomycetes</taxon>
        <taxon>Kitasatosporales</taxon>
        <taxon>Streptomycetaceae</taxon>
        <taxon>Streptomyces</taxon>
    </lineage>
</organism>
<feature type="transmembrane region" description="Helical" evidence="6">
    <location>
        <begin position="259"/>
        <end position="279"/>
    </location>
</feature>
<evidence type="ECO:0000256" key="6">
    <source>
        <dbReference type="SAM" id="Phobius"/>
    </source>
</evidence>
<sequence length="466" mass="47749">MEDPITGTPPPSRSAEAKQGSQPQEADLLRTMLRRPEYRKALVFSGLIGVPVALVAFWFLVALHQLEGLVWTDWPKDLGWKQAPWWWGLMLLPVAGLVVGLVVARLPGRGGHIPAGGLHSGGVTKQALPGVILTAMVGLPLGAVLGPEAPLIALGGGLALFFAGLARAPQTEASTALLGAAGAAAAISALFGNPVVGAVLLMEVAGVGGPQLFAVMLPALLSSGVGALIFTGFVHWTGLETGSLDIGLPEPPPLDGADVLWVLVVAPVVAFVVHWTLVGGRFAARFVVSRIVRNTILCATGAAVCITLYAVTTGRSPAEAALSGEATLSELAQNPHAWSVGALVAVLVFKGLAYALCLGSLRGGPVFPALFLGGATGVLLAPLPGLGLVPAMAIGMAASVTAALRLPVSGVILVVLMLGNVETVALVVLAAVMSFVVTELLPQGPRIPAFEERPSGRTHRPSPRRP</sequence>
<dbReference type="CDD" id="cd00400">
    <property type="entry name" value="Voltage_gated_ClC"/>
    <property type="match status" value="1"/>
</dbReference>
<dbReference type="AlphaFoldDB" id="A0A7W7XCQ3"/>
<dbReference type="InterPro" id="IPR050368">
    <property type="entry name" value="ClC-type_chloride_channel"/>
</dbReference>
<feature type="transmembrane region" description="Helical" evidence="6">
    <location>
        <begin position="213"/>
        <end position="239"/>
    </location>
</feature>
<evidence type="ECO:0000256" key="5">
    <source>
        <dbReference type="SAM" id="MobiDB-lite"/>
    </source>
</evidence>
<keyword evidence="2 6" id="KW-0812">Transmembrane</keyword>
<feature type="transmembrane region" description="Helical" evidence="6">
    <location>
        <begin position="337"/>
        <end position="357"/>
    </location>
</feature>
<evidence type="ECO:0000256" key="4">
    <source>
        <dbReference type="ARBA" id="ARBA00023136"/>
    </source>
</evidence>
<keyword evidence="4 6" id="KW-0472">Membrane</keyword>
<evidence type="ECO:0000256" key="3">
    <source>
        <dbReference type="ARBA" id="ARBA00022989"/>
    </source>
</evidence>
<feature type="transmembrane region" description="Helical" evidence="6">
    <location>
        <begin position="410"/>
        <end position="437"/>
    </location>
</feature>
<feature type="transmembrane region" description="Helical" evidence="6">
    <location>
        <begin position="41"/>
        <end position="65"/>
    </location>
</feature>
<evidence type="ECO:0000256" key="1">
    <source>
        <dbReference type="ARBA" id="ARBA00004141"/>
    </source>
</evidence>
<dbReference type="PRINTS" id="PR00762">
    <property type="entry name" value="CLCHANNEL"/>
</dbReference>
<evidence type="ECO:0000313" key="7">
    <source>
        <dbReference type="EMBL" id="MBB4983899.1"/>
    </source>
</evidence>
<comment type="subcellular location">
    <subcellularLocation>
        <location evidence="1">Membrane</location>
        <topology evidence="1">Multi-pass membrane protein</topology>
    </subcellularLocation>
</comment>
<keyword evidence="8" id="KW-1185">Reference proteome</keyword>
<name>A0A7W7XCQ3_9ACTN</name>
<feature type="region of interest" description="Disordered" evidence="5">
    <location>
        <begin position="1"/>
        <end position="21"/>
    </location>
</feature>
<dbReference type="InterPro" id="IPR014743">
    <property type="entry name" value="Cl-channel_core"/>
</dbReference>
<keyword evidence="3 6" id="KW-1133">Transmembrane helix</keyword>
<accession>A0A7W7XCQ3</accession>
<feature type="transmembrane region" description="Helical" evidence="6">
    <location>
        <begin position="176"/>
        <end position="201"/>
    </location>
</feature>
<gene>
    <name evidence="7" type="ORF">GGE06_004845</name>
</gene>
<dbReference type="GO" id="GO:0016020">
    <property type="term" value="C:membrane"/>
    <property type="evidence" value="ECO:0007669"/>
    <property type="project" value="UniProtKB-SubCell"/>
</dbReference>
<protein>
    <submittedName>
        <fullName evidence="7">H+/Cl- antiporter ClcA</fullName>
    </submittedName>
</protein>
<comment type="caution">
    <text evidence="7">The sequence shown here is derived from an EMBL/GenBank/DDBJ whole genome shotgun (WGS) entry which is preliminary data.</text>
</comment>
<reference evidence="7 8" key="1">
    <citation type="submission" date="2020-08" db="EMBL/GenBank/DDBJ databases">
        <title>Genomic Encyclopedia of Type Strains, Phase III (KMG-III): the genomes of soil and plant-associated and newly described type strains.</title>
        <authorList>
            <person name="Whitman W."/>
        </authorList>
    </citation>
    <scope>NUCLEOTIDE SEQUENCE [LARGE SCALE GENOMIC DNA]</scope>
    <source>
        <strain evidence="7 8">SFB5A</strain>
    </source>
</reference>
<dbReference type="GO" id="GO:0015108">
    <property type="term" value="F:chloride transmembrane transporter activity"/>
    <property type="evidence" value="ECO:0007669"/>
    <property type="project" value="InterPro"/>
</dbReference>
<dbReference type="PANTHER" id="PTHR43427">
    <property type="entry name" value="CHLORIDE CHANNEL PROTEIN CLC-E"/>
    <property type="match status" value="1"/>
</dbReference>
<feature type="transmembrane region" description="Helical" evidence="6">
    <location>
        <begin position="291"/>
        <end position="311"/>
    </location>
</feature>